<evidence type="ECO:0000256" key="5">
    <source>
        <dbReference type="ARBA" id="ARBA00007417"/>
    </source>
</evidence>
<feature type="binding site" evidence="15">
    <location>
        <position position="204"/>
    </location>
    <ligand>
        <name>NADP(+)</name>
        <dbReference type="ChEBI" id="CHEBI:58349"/>
    </ligand>
</feature>
<evidence type="ECO:0000256" key="3">
    <source>
        <dbReference type="ARBA" id="ARBA00004910"/>
    </source>
</evidence>
<dbReference type="InterPro" id="IPR050765">
    <property type="entry name" value="Riboflavin_Biosynth_HTPR"/>
</dbReference>
<comment type="similarity">
    <text evidence="5 13">In the C-terminal section; belongs to the HTP reductase family.</text>
</comment>
<organism evidence="18 19">
    <name type="scientific">Lutibacter flavus</name>
    <dbReference type="NCBI Taxonomy" id="691689"/>
    <lineage>
        <taxon>Bacteria</taxon>
        <taxon>Pseudomonadati</taxon>
        <taxon>Bacteroidota</taxon>
        <taxon>Flavobacteriia</taxon>
        <taxon>Flavobacteriales</taxon>
        <taxon>Flavobacteriaceae</taxon>
        <taxon>Lutibacter</taxon>
    </lineage>
</organism>
<evidence type="ECO:0000256" key="12">
    <source>
        <dbReference type="ARBA" id="ARBA00023268"/>
    </source>
</evidence>
<feature type="binding site" evidence="16">
    <location>
        <position position="51"/>
    </location>
    <ligand>
        <name>Zn(2+)</name>
        <dbReference type="ChEBI" id="CHEBI:29105"/>
        <note>catalytic</note>
    </ligand>
</feature>
<dbReference type="SUPFAM" id="SSF53927">
    <property type="entry name" value="Cytidine deaminase-like"/>
    <property type="match status" value="1"/>
</dbReference>
<dbReference type="EMBL" id="FZNX01000001">
    <property type="protein sequence ID" value="SNR30266.1"/>
    <property type="molecule type" value="Genomic_DNA"/>
</dbReference>
<dbReference type="UniPathway" id="UPA00275">
    <property type="reaction ID" value="UER00401"/>
</dbReference>
<evidence type="ECO:0000256" key="14">
    <source>
        <dbReference type="PIRSR" id="PIRSR006769-1"/>
    </source>
</evidence>
<dbReference type="GO" id="GO:0008835">
    <property type="term" value="F:diaminohydroxyphosphoribosylaminopyrimidine deaminase activity"/>
    <property type="evidence" value="ECO:0007669"/>
    <property type="project" value="UniProtKB-EC"/>
</dbReference>
<dbReference type="PANTHER" id="PTHR38011:SF7">
    <property type="entry name" value="2,5-DIAMINO-6-RIBOSYLAMINO-4(3H)-PYRIMIDINONE 5'-PHOSPHATE REDUCTASE"/>
    <property type="match status" value="1"/>
</dbReference>
<dbReference type="Gene3D" id="3.40.140.10">
    <property type="entry name" value="Cytidine Deaminase, domain 2"/>
    <property type="match status" value="1"/>
</dbReference>
<proteinExistence type="inferred from homology"/>
<comment type="cofactor">
    <cofactor evidence="13 16">
        <name>Zn(2+)</name>
        <dbReference type="ChEBI" id="CHEBI:29105"/>
    </cofactor>
    <text evidence="13 16">Binds 1 zinc ion.</text>
</comment>
<dbReference type="InterPro" id="IPR002125">
    <property type="entry name" value="CMP_dCMP_dom"/>
</dbReference>
<evidence type="ECO:0000256" key="6">
    <source>
        <dbReference type="ARBA" id="ARBA00022619"/>
    </source>
</evidence>
<dbReference type="NCBIfam" id="TIGR00326">
    <property type="entry name" value="eubact_ribD"/>
    <property type="match status" value="1"/>
</dbReference>
<dbReference type="InterPro" id="IPR016193">
    <property type="entry name" value="Cytidine_deaminase-like"/>
</dbReference>
<feature type="binding site" evidence="15">
    <location>
        <position position="212"/>
    </location>
    <ligand>
        <name>substrate</name>
    </ligand>
</feature>
<dbReference type="RefSeq" id="WP_089376445.1">
    <property type="nucleotide sequence ID" value="NZ_FZNX01000001.1"/>
</dbReference>
<feature type="binding site" evidence="15">
    <location>
        <begin position="294"/>
        <end position="300"/>
    </location>
    <ligand>
        <name>NADP(+)</name>
        <dbReference type="ChEBI" id="CHEBI:58349"/>
    </ligand>
</feature>
<dbReference type="PIRSF" id="PIRSF006769">
    <property type="entry name" value="RibD"/>
    <property type="match status" value="1"/>
</dbReference>
<reference evidence="19" key="1">
    <citation type="submission" date="2017-06" db="EMBL/GenBank/DDBJ databases">
        <authorList>
            <person name="Varghese N."/>
            <person name="Submissions S."/>
        </authorList>
    </citation>
    <scope>NUCLEOTIDE SEQUENCE [LARGE SCALE GENOMIC DNA]</scope>
    <source>
        <strain evidence="19">DSM 27993</strain>
    </source>
</reference>
<dbReference type="CDD" id="cd01284">
    <property type="entry name" value="Riboflavin_deaminase-reductase"/>
    <property type="match status" value="1"/>
</dbReference>
<feature type="binding site" evidence="16">
    <location>
        <position position="87"/>
    </location>
    <ligand>
        <name>Zn(2+)</name>
        <dbReference type="ChEBI" id="CHEBI:29105"/>
        <note>catalytic</note>
    </ligand>
</feature>
<comment type="catalytic activity">
    <reaction evidence="13">
        <text>5-amino-6-(5-phospho-D-ribitylamino)uracil + NADP(+) = 5-amino-6-(5-phospho-D-ribosylamino)uracil + NADPH + H(+)</text>
        <dbReference type="Rhea" id="RHEA:17845"/>
        <dbReference type="ChEBI" id="CHEBI:15378"/>
        <dbReference type="ChEBI" id="CHEBI:57783"/>
        <dbReference type="ChEBI" id="CHEBI:58349"/>
        <dbReference type="ChEBI" id="CHEBI:58421"/>
        <dbReference type="ChEBI" id="CHEBI:58453"/>
        <dbReference type="EC" id="1.1.1.193"/>
    </reaction>
</comment>
<name>A0A238V7P8_9FLAO</name>
<feature type="binding site" evidence="16">
    <location>
        <position position="78"/>
    </location>
    <ligand>
        <name>Zn(2+)</name>
        <dbReference type="ChEBI" id="CHEBI:29105"/>
        <note>catalytic</note>
    </ligand>
</feature>
<comment type="pathway">
    <text evidence="3 13">Cofactor biosynthesis; riboflavin biosynthesis; 5-amino-6-(D-ribitylamino)uracil from GTP: step 3/4.</text>
</comment>
<evidence type="ECO:0000256" key="11">
    <source>
        <dbReference type="ARBA" id="ARBA00023002"/>
    </source>
</evidence>
<sequence length="349" mass="39393">MKLHEKYIKRCIQLAKNGLGTTYPNPMVGCVIVLNDVIIGEGWHKRAGEPHAEVKAIESVKDKSLLKEATIYVSLEPCSHFGKTPPCANLIVEKGIKNVVIGIFDSNSNVSGKGVKHLKDNGCEVVVGVLESACFDLNKRFFTFHNKKRPFIILKWAETKDGFIDKKRNAGDDNSPNWISNQYSQQFVHKMRAEEQAILVGTNTALNDNPSLNVRSWVGENPIRVVLDRTSKIPVDYNLFNGEIKTIVFSETKHIIDSYGKVIFERIDFSENVPSQICEVLYKYEIQSVIIEGGSQTLQGFIDANLWDETFVFVGATNFKEGLFAPELKKVPFEVRKISNDTLKIYKNY</sequence>
<comment type="similarity">
    <text evidence="4 13">In the N-terminal section; belongs to the cytidine and deoxycytidylate deaminase family.</text>
</comment>
<dbReference type="InterPro" id="IPR024072">
    <property type="entry name" value="DHFR-like_dom_sf"/>
</dbReference>
<dbReference type="Proteomes" id="UP000198412">
    <property type="component" value="Unassembled WGS sequence"/>
</dbReference>
<dbReference type="PANTHER" id="PTHR38011">
    <property type="entry name" value="DIHYDROFOLATE REDUCTASE FAMILY PROTEIN (AFU_ORTHOLOGUE AFUA_8G06820)"/>
    <property type="match status" value="1"/>
</dbReference>
<dbReference type="InterPro" id="IPR004794">
    <property type="entry name" value="Eubact_RibD"/>
</dbReference>
<dbReference type="PROSITE" id="PS00903">
    <property type="entry name" value="CYT_DCMP_DEAMINASES_1"/>
    <property type="match status" value="1"/>
</dbReference>
<evidence type="ECO:0000256" key="9">
    <source>
        <dbReference type="ARBA" id="ARBA00022833"/>
    </source>
</evidence>
<accession>A0A238V7P8</accession>
<dbReference type="AlphaFoldDB" id="A0A238V7P8"/>
<evidence type="ECO:0000256" key="13">
    <source>
        <dbReference type="PIRNR" id="PIRNR006769"/>
    </source>
</evidence>
<evidence type="ECO:0000256" key="16">
    <source>
        <dbReference type="PIRSR" id="PIRSR006769-3"/>
    </source>
</evidence>
<keyword evidence="8 13" id="KW-0378">Hydrolase</keyword>
<evidence type="ECO:0000313" key="18">
    <source>
        <dbReference type="EMBL" id="SNR30266.1"/>
    </source>
</evidence>
<evidence type="ECO:0000313" key="19">
    <source>
        <dbReference type="Proteomes" id="UP000198412"/>
    </source>
</evidence>
<dbReference type="EC" id="1.1.1.193" evidence="13"/>
<feature type="active site" description="Proton donor" evidence="14">
    <location>
        <position position="53"/>
    </location>
</feature>
<keyword evidence="12" id="KW-0511">Multifunctional enzyme</keyword>
<feature type="binding site" evidence="15">
    <location>
        <position position="208"/>
    </location>
    <ligand>
        <name>NADP(+)</name>
        <dbReference type="ChEBI" id="CHEBI:58349"/>
    </ligand>
</feature>
<dbReference type="SUPFAM" id="SSF53597">
    <property type="entry name" value="Dihydrofolate reductase-like"/>
    <property type="match status" value="1"/>
</dbReference>
<comment type="pathway">
    <text evidence="2 13">Cofactor biosynthesis; riboflavin biosynthesis; 5-amino-6-(D-ribitylamino)uracil from GTP: step 2/4.</text>
</comment>
<evidence type="ECO:0000256" key="1">
    <source>
        <dbReference type="ARBA" id="ARBA00002151"/>
    </source>
</evidence>
<keyword evidence="6 13" id="KW-0686">Riboflavin biosynthesis</keyword>
<keyword evidence="19" id="KW-1185">Reference proteome</keyword>
<keyword evidence="7 13" id="KW-0479">Metal-binding</keyword>
<gene>
    <name evidence="18" type="ORF">SAMN04488111_0061</name>
</gene>
<evidence type="ECO:0000256" key="15">
    <source>
        <dbReference type="PIRSR" id="PIRSR006769-2"/>
    </source>
</evidence>
<evidence type="ECO:0000256" key="7">
    <source>
        <dbReference type="ARBA" id="ARBA00022723"/>
    </source>
</evidence>
<protein>
    <recommendedName>
        <fullName evidence="13">Riboflavin biosynthesis protein RibD</fullName>
    </recommendedName>
    <domain>
        <recommendedName>
            <fullName evidence="13">Diaminohydroxyphosphoribosylaminopyrimidine deaminase</fullName>
            <shortName evidence="13">DRAP deaminase</shortName>
            <ecNumber evidence="13">3.5.4.26</ecNumber>
        </recommendedName>
        <alternativeName>
            <fullName evidence="13">Riboflavin-specific deaminase</fullName>
        </alternativeName>
    </domain>
    <domain>
        <recommendedName>
            <fullName evidence="13">5-amino-6-(5-phosphoribosylamino)uracil reductase</fullName>
            <ecNumber evidence="13">1.1.1.193</ecNumber>
        </recommendedName>
        <alternativeName>
            <fullName evidence="13">HTP reductase</fullName>
        </alternativeName>
    </domain>
</protein>
<feature type="binding site" evidence="15">
    <location>
        <position position="292"/>
    </location>
    <ligand>
        <name>substrate</name>
    </ligand>
</feature>
<evidence type="ECO:0000259" key="17">
    <source>
        <dbReference type="PROSITE" id="PS51747"/>
    </source>
</evidence>
<dbReference type="GO" id="GO:0008703">
    <property type="term" value="F:5-amino-6-(5-phosphoribosylamino)uracil reductase activity"/>
    <property type="evidence" value="ECO:0007669"/>
    <property type="project" value="UniProtKB-EC"/>
</dbReference>
<dbReference type="Pfam" id="PF00383">
    <property type="entry name" value="dCMP_cyt_deam_1"/>
    <property type="match status" value="1"/>
</dbReference>
<dbReference type="OrthoDB" id="9800865at2"/>
<feature type="domain" description="CMP/dCMP-type deaminase" evidence="17">
    <location>
        <begin position="2"/>
        <end position="126"/>
    </location>
</feature>
<feature type="binding site" evidence="15">
    <location>
        <position position="192"/>
    </location>
    <ligand>
        <name>substrate</name>
    </ligand>
</feature>
<evidence type="ECO:0000256" key="8">
    <source>
        <dbReference type="ARBA" id="ARBA00022801"/>
    </source>
</evidence>
<dbReference type="FunFam" id="3.40.140.10:FF:000025">
    <property type="entry name" value="Riboflavin biosynthesis protein RibD"/>
    <property type="match status" value="1"/>
</dbReference>
<dbReference type="GO" id="GO:0008270">
    <property type="term" value="F:zinc ion binding"/>
    <property type="evidence" value="ECO:0007669"/>
    <property type="project" value="InterPro"/>
</dbReference>
<dbReference type="GO" id="GO:0009231">
    <property type="term" value="P:riboflavin biosynthetic process"/>
    <property type="evidence" value="ECO:0007669"/>
    <property type="project" value="UniProtKB-UniPathway"/>
</dbReference>
<dbReference type="Pfam" id="PF01872">
    <property type="entry name" value="RibD_C"/>
    <property type="match status" value="1"/>
</dbReference>
<keyword evidence="11 13" id="KW-0560">Oxidoreductase</keyword>
<dbReference type="EC" id="3.5.4.26" evidence="13"/>
<comment type="catalytic activity">
    <reaction evidence="13">
        <text>2,5-diamino-6-hydroxy-4-(5-phosphoribosylamino)-pyrimidine + H2O + H(+) = 5-amino-6-(5-phospho-D-ribosylamino)uracil + NH4(+)</text>
        <dbReference type="Rhea" id="RHEA:21868"/>
        <dbReference type="ChEBI" id="CHEBI:15377"/>
        <dbReference type="ChEBI" id="CHEBI:15378"/>
        <dbReference type="ChEBI" id="CHEBI:28938"/>
        <dbReference type="ChEBI" id="CHEBI:58453"/>
        <dbReference type="ChEBI" id="CHEBI:58614"/>
        <dbReference type="EC" id="3.5.4.26"/>
    </reaction>
</comment>
<dbReference type="InterPro" id="IPR016192">
    <property type="entry name" value="APOBEC/CMP_deaminase_Zn-bd"/>
</dbReference>
<evidence type="ECO:0000256" key="2">
    <source>
        <dbReference type="ARBA" id="ARBA00004882"/>
    </source>
</evidence>
<dbReference type="InterPro" id="IPR002734">
    <property type="entry name" value="RibDG_C"/>
</dbReference>
<comment type="function">
    <text evidence="1 13">Converts 2,5-diamino-6-(ribosylamino)-4(3h)-pyrimidinone 5'-phosphate into 5-amino-6-(ribosylamino)-2,4(1h,3h)-pyrimidinedione 5'-phosphate.</text>
</comment>
<keyword evidence="10 13" id="KW-0521">NADP</keyword>
<evidence type="ECO:0000256" key="10">
    <source>
        <dbReference type="ARBA" id="ARBA00022857"/>
    </source>
</evidence>
<dbReference type="PROSITE" id="PS51747">
    <property type="entry name" value="CYT_DCMP_DEAMINASES_2"/>
    <property type="match status" value="1"/>
</dbReference>
<feature type="binding site" evidence="15">
    <location>
        <position position="178"/>
    </location>
    <ligand>
        <name>NADP(+)</name>
        <dbReference type="ChEBI" id="CHEBI:58349"/>
    </ligand>
</feature>
<feature type="binding site" evidence="15">
    <location>
        <position position="215"/>
    </location>
    <ligand>
        <name>substrate</name>
    </ligand>
</feature>
<feature type="binding site" evidence="15">
    <location>
        <position position="157"/>
    </location>
    <ligand>
        <name>NADP(+)</name>
        <dbReference type="ChEBI" id="CHEBI:58349"/>
    </ligand>
</feature>
<keyword evidence="9 13" id="KW-0862">Zinc</keyword>
<evidence type="ECO:0000256" key="4">
    <source>
        <dbReference type="ARBA" id="ARBA00005259"/>
    </source>
</evidence>
<dbReference type="Gene3D" id="3.40.430.10">
    <property type="entry name" value="Dihydrofolate Reductase, subunit A"/>
    <property type="match status" value="1"/>
</dbReference>